<evidence type="ECO:0000256" key="1">
    <source>
        <dbReference type="SAM" id="Phobius"/>
    </source>
</evidence>
<feature type="transmembrane region" description="Helical" evidence="1">
    <location>
        <begin position="77"/>
        <end position="95"/>
    </location>
</feature>
<feature type="transmembrane region" description="Helical" evidence="1">
    <location>
        <begin position="47"/>
        <end position="70"/>
    </location>
</feature>
<comment type="caution">
    <text evidence="2">The sequence shown here is derived from an EMBL/GenBank/DDBJ whole genome shotgun (WGS) entry which is preliminary data.</text>
</comment>
<keyword evidence="1" id="KW-0812">Transmembrane</keyword>
<keyword evidence="1" id="KW-1133">Transmembrane helix</keyword>
<reference evidence="2 3" key="1">
    <citation type="submission" date="2020-08" db="EMBL/GenBank/DDBJ databases">
        <title>Genomic Encyclopedia of Type Strains, Phase III (KMG-III): the genomes of soil and plant-associated and newly described type strains.</title>
        <authorList>
            <person name="Whitman W."/>
        </authorList>
    </citation>
    <scope>NUCLEOTIDE SEQUENCE [LARGE SCALE GENOMIC DNA]</scope>
    <source>
        <strain evidence="2 3">CECT 8960</strain>
    </source>
</reference>
<organism evidence="2 3">
    <name type="scientific">Actinophytocola algeriensis</name>
    <dbReference type="NCBI Taxonomy" id="1768010"/>
    <lineage>
        <taxon>Bacteria</taxon>
        <taxon>Bacillati</taxon>
        <taxon>Actinomycetota</taxon>
        <taxon>Actinomycetes</taxon>
        <taxon>Pseudonocardiales</taxon>
        <taxon>Pseudonocardiaceae</taxon>
    </lineage>
</organism>
<accession>A0A7W7PZ56</accession>
<keyword evidence="1" id="KW-0472">Membrane</keyword>
<dbReference type="EMBL" id="JACHJQ010000001">
    <property type="protein sequence ID" value="MBB4904011.1"/>
    <property type="molecule type" value="Genomic_DNA"/>
</dbReference>
<feature type="transmembrane region" description="Helical" evidence="1">
    <location>
        <begin position="101"/>
        <end position="120"/>
    </location>
</feature>
<dbReference type="AlphaFoldDB" id="A0A7W7PZ56"/>
<proteinExistence type="predicted"/>
<evidence type="ECO:0000313" key="3">
    <source>
        <dbReference type="Proteomes" id="UP000520767"/>
    </source>
</evidence>
<name>A0A7W7PZ56_9PSEU</name>
<dbReference type="Proteomes" id="UP000520767">
    <property type="component" value="Unassembled WGS sequence"/>
</dbReference>
<evidence type="ECO:0000313" key="2">
    <source>
        <dbReference type="EMBL" id="MBB4904011.1"/>
    </source>
</evidence>
<sequence length="219" mass="22678">MEWNTERGLRVARVVMFAQAAASIAIWVVQLLTIAGRLDHNQEVPGSVWLVAVANPVIAVLVGVAAVFLCTRAWARVLGVVMECIGIVGALISVLTGFYQALAAMAVAIVVIALIHRYRVRSVADAGSHRSVRQPPEGPVTFRLRLGVAAVALVASGCSSPEPMVCQGGFCSGPAYSPSTGQQVENGVVAVASVIGLVPIVPRSAAGPARRTTGPFSGS</sequence>
<dbReference type="RefSeq" id="WP_184808320.1">
    <property type="nucleotide sequence ID" value="NZ_JACHJQ010000001.1"/>
</dbReference>
<protein>
    <submittedName>
        <fullName evidence="2">Fumarate reductase subunit C</fullName>
    </submittedName>
</protein>
<gene>
    <name evidence="2" type="ORF">FHR82_000221</name>
</gene>
<feature type="transmembrane region" description="Helical" evidence="1">
    <location>
        <begin position="12"/>
        <end position="35"/>
    </location>
</feature>
<keyword evidence="3" id="KW-1185">Reference proteome</keyword>